<evidence type="ECO:0000256" key="2">
    <source>
        <dbReference type="ARBA" id="ARBA00023002"/>
    </source>
</evidence>
<dbReference type="EMBL" id="LGUT01000092">
    <property type="protein sequence ID" value="KOG91781.1"/>
    <property type="molecule type" value="Genomic_DNA"/>
</dbReference>
<evidence type="ECO:0000259" key="4">
    <source>
        <dbReference type="Pfam" id="PF07992"/>
    </source>
</evidence>
<protein>
    <submittedName>
        <fullName evidence="5">Thioredoxin reductase</fullName>
    </submittedName>
</protein>
<dbReference type="Proteomes" id="UP000037020">
    <property type="component" value="Unassembled WGS sequence"/>
</dbReference>
<dbReference type="PRINTS" id="PR00368">
    <property type="entry name" value="FADPNR"/>
</dbReference>
<evidence type="ECO:0000313" key="6">
    <source>
        <dbReference type="Proteomes" id="UP000037020"/>
    </source>
</evidence>
<keyword evidence="1" id="KW-0285">Flavoprotein</keyword>
<evidence type="ECO:0000256" key="3">
    <source>
        <dbReference type="ARBA" id="ARBA00048132"/>
    </source>
</evidence>
<dbReference type="InterPro" id="IPR023753">
    <property type="entry name" value="FAD/NAD-binding_dom"/>
</dbReference>
<reference evidence="5 6" key="1">
    <citation type="submission" date="2015-07" db="EMBL/GenBank/DDBJ databases">
        <authorList>
            <person name="Ju K.-S."/>
            <person name="Doroghazi J.R."/>
            <person name="Metcalf W.W."/>
        </authorList>
    </citation>
    <scope>NUCLEOTIDE SEQUENCE [LARGE SCALE GENOMIC DNA]</scope>
    <source>
        <strain evidence="5 6">NRRL B-3589</strain>
    </source>
</reference>
<name>A0ABR5JFB7_9ACTN</name>
<dbReference type="InterPro" id="IPR036188">
    <property type="entry name" value="FAD/NAD-bd_sf"/>
</dbReference>
<dbReference type="SUPFAM" id="SSF51905">
    <property type="entry name" value="FAD/NAD(P)-binding domain"/>
    <property type="match status" value="1"/>
</dbReference>
<accession>A0ABR5JFB7</accession>
<comment type="caution">
    <text evidence="5">The sequence shown here is derived from an EMBL/GenBank/DDBJ whole genome shotgun (WGS) entry which is preliminary data.</text>
</comment>
<sequence length="271" mass="28646">MDSYDVVVIGGGAAGLSGALMLARARRSVLVIDGGEPRNAPAAGVHGLLGLEGTPPAELLERGRAEARRYGAHVVTGEVTDAKREGHGDNADFEVTTADGRTVRARRLLVATGLTDELPDVAGLRERWGRDVLHCPYCHGWEVRDQAIGVLASGPMAMHQVLLIRQWSEDVTFFTHTNPEPSEEEAEQLAARGIRVVTGEVAALEVKEDRLTGVRLADGMVVDREALVVGPRMAARAGFLSGLGLRPTEHPAGIGVYLATEAGGRTEGPGG</sequence>
<feature type="domain" description="FAD/NAD(P)-binding" evidence="4">
    <location>
        <begin position="4"/>
        <end position="230"/>
    </location>
</feature>
<evidence type="ECO:0000256" key="1">
    <source>
        <dbReference type="ARBA" id="ARBA00022630"/>
    </source>
</evidence>
<dbReference type="Gene3D" id="3.50.50.60">
    <property type="entry name" value="FAD/NAD(P)-binding domain"/>
    <property type="match status" value="2"/>
</dbReference>
<keyword evidence="2" id="KW-0560">Oxidoreductase</keyword>
<comment type="catalytic activity">
    <reaction evidence="3">
        <text>[thioredoxin]-dithiol + NADP(+) = [thioredoxin]-disulfide + NADPH + H(+)</text>
        <dbReference type="Rhea" id="RHEA:20345"/>
        <dbReference type="Rhea" id="RHEA-COMP:10698"/>
        <dbReference type="Rhea" id="RHEA-COMP:10700"/>
        <dbReference type="ChEBI" id="CHEBI:15378"/>
        <dbReference type="ChEBI" id="CHEBI:29950"/>
        <dbReference type="ChEBI" id="CHEBI:50058"/>
        <dbReference type="ChEBI" id="CHEBI:57783"/>
        <dbReference type="ChEBI" id="CHEBI:58349"/>
        <dbReference type="EC" id="1.8.1.9"/>
    </reaction>
</comment>
<feature type="non-terminal residue" evidence="5">
    <location>
        <position position="271"/>
    </location>
</feature>
<keyword evidence="6" id="KW-1185">Reference proteome</keyword>
<evidence type="ECO:0000313" key="5">
    <source>
        <dbReference type="EMBL" id="KOG91781.1"/>
    </source>
</evidence>
<dbReference type="Pfam" id="PF07992">
    <property type="entry name" value="Pyr_redox_2"/>
    <property type="match status" value="1"/>
</dbReference>
<dbReference type="PRINTS" id="PR00469">
    <property type="entry name" value="PNDRDTASEII"/>
</dbReference>
<proteinExistence type="predicted"/>
<dbReference type="InterPro" id="IPR050097">
    <property type="entry name" value="Ferredoxin-NADP_redctase_2"/>
</dbReference>
<organism evidence="5 6">
    <name type="scientific">Streptomyces varsoviensis</name>
    <dbReference type="NCBI Taxonomy" id="67373"/>
    <lineage>
        <taxon>Bacteria</taxon>
        <taxon>Bacillati</taxon>
        <taxon>Actinomycetota</taxon>
        <taxon>Actinomycetes</taxon>
        <taxon>Kitasatosporales</taxon>
        <taxon>Streptomycetaceae</taxon>
        <taxon>Streptomyces</taxon>
    </lineage>
</organism>
<dbReference type="PANTHER" id="PTHR48105">
    <property type="entry name" value="THIOREDOXIN REDUCTASE 1-RELATED-RELATED"/>
    <property type="match status" value="1"/>
</dbReference>
<gene>
    <name evidence="5" type="ORF">ADK38_01275</name>
</gene>